<evidence type="ECO:0000256" key="14">
    <source>
        <dbReference type="PIRSR" id="PIRSR000724-1"/>
    </source>
</evidence>
<feature type="binding site" evidence="13 15">
    <location>
        <position position="324"/>
    </location>
    <ligand>
        <name>ATP</name>
        <dbReference type="ChEBI" id="CHEBI:30616"/>
    </ligand>
</feature>
<evidence type="ECO:0000256" key="16">
    <source>
        <dbReference type="RuleBase" id="RU000532"/>
    </source>
</evidence>
<evidence type="ECO:0000256" key="7">
    <source>
        <dbReference type="ARBA" id="ARBA00022490"/>
    </source>
</evidence>
<dbReference type="HAMAP" id="MF_00145">
    <property type="entry name" value="Phosphoglyc_kinase"/>
    <property type="match status" value="1"/>
</dbReference>
<keyword evidence="7 13" id="KW-0963">Cytoplasm</keyword>
<evidence type="ECO:0000256" key="1">
    <source>
        <dbReference type="ARBA" id="ARBA00000642"/>
    </source>
</evidence>
<evidence type="ECO:0000256" key="12">
    <source>
        <dbReference type="ARBA" id="ARBA00023152"/>
    </source>
</evidence>
<evidence type="ECO:0000256" key="15">
    <source>
        <dbReference type="PIRSR" id="PIRSR000724-2"/>
    </source>
</evidence>
<comment type="catalytic activity">
    <reaction evidence="1 13 16">
        <text>(2R)-3-phosphoglycerate + ATP = (2R)-3-phospho-glyceroyl phosphate + ADP</text>
        <dbReference type="Rhea" id="RHEA:14801"/>
        <dbReference type="ChEBI" id="CHEBI:30616"/>
        <dbReference type="ChEBI" id="CHEBI:57604"/>
        <dbReference type="ChEBI" id="CHEBI:58272"/>
        <dbReference type="ChEBI" id="CHEBI:456216"/>
        <dbReference type="EC" id="2.7.2.3"/>
    </reaction>
</comment>
<feature type="binding site" evidence="14">
    <location>
        <position position="116"/>
    </location>
    <ligand>
        <name>(2R)-3-phosphoglycerate</name>
        <dbReference type="ChEBI" id="CHEBI:58272"/>
    </ligand>
</feature>
<sequence length="392" mass="40491">MRTLDSLDGLEGERVLVRVDFNVPLEGGRITDDARIRAALPTLSELRERGARLVLAAHLGRPKGADPALSLRPAADRLGELLGAEVTLAPAVVGPEVEALAEGLGDGGVLMLENVRYEPGETENDPELAQAYARLAPVYVNDAFGAAHRAHASTEGVVHHVQRSAAGRLLEREVTVLRGILDDPARPLVAVVGGAKVTDKIGVIDAFLQRADTVLIGGAMCFPFFAAQGHDIGDSLCEQEGIEPARRALAQAAQTGVHGELALPVDLVAAAEFSADAEPQPLDGVDVPDGLMGLDVGPRTAERYAEVIAGAGTVFWNGPMGAFELGPFEAGTRRVAEAVAAAAGTTVVGGGDSAAAMAQFGLDDRVDHLSTGGGASLELIEGRALPGVEALS</sequence>
<dbReference type="Gene3D" id="3.40.50.1260">
    <property type="entry name" value="Phosphoglycerate kinase, N-terminal domain"/>
    <property type="match status" value="2"/>
</dbReference>
<dbReference type="UniPathway" id="UPA00109">
    <property type="reaction ID" value="UER00185"/>
</dbReference>
<feature type="binding site" evidence="14">
    <location>
        <position position="35"/>
    </location>
    <ligand>
        <name>(2R)-3-phosphoglycerate</name>
        <dbReference type="ChEBI" id="CHEBI:58272"/>
    </ligand>
</feature>
<comment type="subcellular location">
    <subcellularLocation>
        <location evidence="13">Cytoplasm</location>
    </subcellularLocation>
</comment>
<feature type="binding site" evidence="13">
    <location>
        <position position="116"/>
    </location>
    <ligand>
        <name>substrate</name>
    </ligand>
</feature>
<comment type="subunit">
    <text evidence="4 13">Monomer.</text>
</comment>
<evidence type="ECO:0000256" key="2">
    <source>
        <dbReference type="ARBA" id="ARBA00004838"/>
    </source>
</evidence>
<dbReference type="GO" id="GO:0004618">
    <property type="term" value="F:phosphoglycerate kinase activity"/>
    <property type="evidence" value="ECO:0007669"/>
    <property type="project" value="UniProtKB-UniRule"/>
</dbReference>
<feature type="binding site" evidence="13">
    <location>
        <position position="149"/>
    </location>
    <ligand>
        <name>substrate</name>
    </ligand>
</feature>
<dbReference type="PRINTS" id="PR00477">
    <property type="entry name" value="PHGLYCKINASE"/>
</dbReference>
<dbReference type="GO" id="GO:0006096">
    <property type="term" value="P:glycolytic process"/>
    <property type="evidence" value="ECO:0007669"/>
    <property type="project" value="UniProtKB-UniRule"/>
</dbReference>
<dbReference type="EC" id="2.7.2.3" evidence="5 13"/>
<feature type="binding site" evidence="14">
    <location>
        <position position="149"/>
    </location>
    <ligand>
        <name>(2R)-3-phosphoglycerate</name>
        <dbReference type="ChEBI" id="CHEBI:58272"/>
    </ligand>
</feature>
<evidence type="ECO:0000256" key="10">
    <source>
        <dbReference type="ARBA" id="ARBA00022777"/>
    </source>
</evidence>
<keyword evidence="10 13" id="KW-0418">Kinase</keyword>
<keyword evidence="9 13" id="KW-0547">Nucleotide-binding</keyword>
<name>A0A6J4T0P0_9ACTN</name>
<dbReference type="AlphaFoldDB" id="A0A6J4T0P0"/>
<keyword evidence="8 13" id="KW-0808">Transferase</keyword>
<dbReference type="PANTHER" id="PTHR11406:SF23">
    <property type="entry name" value="PHOSPHOGLYCERATE KINASE 1, CHLOROPLASTIC-RELATED"/>
    <property type="match status" value="1"/>
</dbReference>
<evidence type="ECO:0000256" key="5">
    <source>
        <dbReference type="ARBA" id="ARBA00013061"/>
    </source>
</evidence>
<organism evidence="17">
    <name type="scientific">uncultured Solirubrobacteraceae bacterium</name>
    <dbReference type="NCBI Taxonomy" id="1162706"/>
    <lineage>
        <taxon>Bacteria</taxon>
        <taxon>Bacillati</taxon>
        <taxon>Actinomycetota</taxon>
        <taxon>Thermoleophilia</taxon>
        <taxon>Solirubrobacterales</taxon>
        <taxon>Solirubrobacteraceae</taxon>
        <taxon>environmental samples</taxon>
    </lineage>
</organism>
<dbReference type="FunFam" id="3.40.50.1260:FF:000031">
    <property type="entry name" value="Phosphoglycerate kinase 1"/>
    <property type="match status" value="1"/>
</dbReference>
<dbReference type="InterPro" id="IPR036043">
    <property type="entry name" value="Phosphoglycerate_kinase_sf"/>
</dbReference>
<comment type="pathway">
    <text evidence="2 13">Carbohydrate degradation; glycolysis; pyruvate from D-glyceraldehyde 3-phosphate: step 2/5.</text>
</comment>
<dbReference type="EMBL" id="CADCVS010000317">
    <property type="protein sequence ID" value="CAA9510091.1"/>
    <property type="molecule type" value="Genomic_DNA"/>
</dbReference>
<dbReference type="GO" id="GO:0043531">
    <property type="term" value="F:ADP binding"/>
    <property type="evidence" value="ECO:0007669"/>
    <property type="project" value="TreeGrafter"/>
</dbReference>
<dbReference type="Pfam" id="PF00162">
    <property type="entry name" value="PGK"/>
    <property type="match status" value="1"/>
</dbReference>
<feature type="binding site" evidence="13 15">
    <location>
        <begin position="350"/>
        <end position="353"/>
    </location>
    <ligand>
        <name>ATP</name>
        <dbReference type="ChEBI" id="CHEBI:30616"/>
    </ligand>
</feature>
<evidence type="ECO:0000256" key="13">
    <source>
        <dbReference type="HAMAP-Rule" id="MF_00145"/>
    </source>
</evidence>
<dbReference type="GO" id="GO:0006094">
    <property type="term" value="P:gluconeogenesis"/>
    <property type="evidence" value="ECO:0007669"/>
    <property type="project" value="TreeGrafter"/>
</dbReference>
<dbReference type="PANTHER" id="PTHR11406">
    <property type="entry name" value="PHOSPHOGLYCERATE KINASE"/>
    <property type="match status" value="1"/>
</dbReference>
<gene>
    <name evidence="13" type="primary">pgk</name>
    <name evidence="17" type="ORF">AVDCRST_MAG30-2429</name>
</gene>
<evidence type="ECO:0000256" key="8">
    <source>
        <dbReference type="ARBA" id="ARBA00022679"/>
    </source>
</evidence>
<evidence type="ECO:0000256" key="3">
    <source>
        <dbReference type="ARBA" id="ARBA00008982"/>
    </source>
</evidence>
<dbReference type="InterPro" id="IPR015911">
    <property type="entry name" value="Phosphoglycerate_kinase_CS"/>
</dbReference>
<evidence type="ECO:0000256" key="11">
    <source>
        <dbReference type="ARBA" id="ARBA00022840"/>
    </source>
</evidence>
<dbReference type="InterPro" id="IPR015824">
    <property type="entry name" value="Phosphoglycerate_kinase_N"/>
</dbReference>
<keyword evidence="12 13" id="KW-0324">Glycolysis</keyword>
<evidence type="ECO:0000313" key="17">
    <source>
        <dbReference type="EMBL" id="CAA9510091.1"/>
    </source>
</evidence>
<evidence type="ECO:0000256" key="6">
    <source>
        <dbReference type="ARBA" id="ARBA00016471"/>
    </source>
</evidence>
<evidence type="ECO:0000256" key="4">
    <source>
        <dbReference type="ARBA" id="ARBA00011245"/>
    </source>
</evidence>
<feature type="binding site" evidence="13 15">
    <location>
        <position position="200"/>
    </location>
    <ligand>
        <name>ATP</name>
        <dbReference type="ChEBI" id="CHEBI:30616"/>
    </ligand>
</feature>
<dbReference type="FunFam" id="3.40.50.1260:FF:000006">
    <property type="entry name" value="Phosphoglycerate kinase"/>
    <property type="match status" value="1"/>
</dbReference>
<keyword evidence="11 13" id="KW-0067">ATP-binding</keyword>
<feature type="binding site" evidence="13">
    <location>
        <position position="35"/>
    </location>
    <ligand>
        <name>substrate</name>
    </ligand>
</feature>
<reference evidence="17" key="1">
    <citation type="submission" date="2020-02" db="EMBL/GenBank/DDBJ databases">
        <authorList>
            <person name="Meier V. D."/>
        </authorList>
    </citation>
    <scope>NUCLEOTIDE SEQUENCE</scope>
    <source>
        <strain evidence="17">AVDCRST_MAG30</strain>
    </source>
</reference>
<dbReference type="InterPro" id="IPR001576">
    <property type="entry name" value="Phosphoglycerate_kinase"/>
</dbReference>
<dbReference type="PIRSF" id="PIRSF000724">
    <property type="entry name" value="Pgk"/>
    <property type="match status" value="1"/>
</dbReference>
<feature type="binding site" evidence="13 15">
    <location>
        <position position="293"/>
    </location>
    <ligand>
        <name>ATP</name>
        <dbReference type="ChEBI" id="CHEBI:30616"/>
    </ligand>
</feature>
<feature type="binding site" evidence="13 14">
    <location>
        <begin position="20"/>
        <end position="22"/>
    </location>
    <ligand>
        <name>substrate</name>
    </ligand>
</feature>
<dbReference type="GO" id="GO:0005524">
    <property type="term" value="F:ATP binding"/>
    <property type="evidence" value="ECO:0007669"/>
    <property type="project" value="UniProtKB-KW"/>
</dbReference>
<feature type="binding site" evidence="13 14">
    <location>
        <begin position="58"/>
        <end position="61"/>
    </location>
    <ligand>
        <name>substrate</name>
    </ligand>
</feature>
<protein>
    <recommendedName>
        <fullName evidence="6 13">Phosphoglycerate kinase</fullName>
        <ecNumber evidence="5 13">2.7.2.3</ecNumber>
    </recommendedName>
</protein>
<accession>A0A6J4T0P0</accession>
<proteinExistence type="inferred from homology"/>
<dbReference type="SUPFAM" id="SSF53748">
    <property type="entry name" value="Phosphoglycerate kinase"/>
    <property type="match status" value="1"/>
</dbReference>
<evidence type="ECO:0000256" key="9">
    <source>
        <dbReference type="ARBA" id="ARBA00022741"/>
    </source>
</evidence>
<dbReference type="PROSITE" id="PS00111">
    <property type="entry name" value="PGLYCERATE_KINASE"/>
    <property type="match status" value="1"/>
</dbReference>
<comment type="similarity">
    <text evidence="3 13 16">Belongs to the phosphoglycerate kinase family.</text>
</comment>
<dbReference type="GO" id="GO:0005829">
    <property type="term" value="C:cytosol"/>
    <property type="evidence" value="ECO:0007669"/>
    <property type="project" value="TreeGrafter"/>
</dbReference>